<keyword evidence="1" id="KW-0812">Transmembrane</keyword>
<dbReference type="PANTHER" id="PTHR37312">
    <property type="entry name" value="MEMBRANE-BOUND ACYLTRANSFERASE YKRP-RELATED"/>
    <property type="match status" value="1"/>
</dbReference>
<dbReference type="Proteomes" id="UP000697330">
    <property type="component" value="Unassembled WGS sequence"/>
</dbReference>
<feature type="transmembrane region" description="Helical" evidence="1">
    <location>
        <begin position="122"/>
        <end position="142"/>
    </location>
</feature>
<feature type="transmembrane region" description="Helical" evidence="1">
    <location>
        <begin position="200"/>
        <end position="222"/>
    </location>
</feature>
<comment type="caution">
    <text evidence="3">The sequence shown here is derived from an EMBL/GenBank/DDBJ whole genome shotgun (WGS) entry which is preliminary data.</text>
</comment>
<feature type="transmembrane region" description="Helical" evidence="1">
    <location>
        <begin position="266"/>
        <end position="283"/>
    </location>
</feature>
<keyword evidence="3" id="KW-0808">Transferase</keyword>
<evidence type="ECO:0000259" key="2">
    <source>
        <dbReference type="Pfam" id="PF01757"/>
    </source>
</evidence>
<feature type="transmembrane region" description="Helical" evidence="1">
    <location>
        <begin position="149"/>
        <end position="165"/>
    </location>
</feature>
<proteinExistence type="predicted"/>
<feature type="domain" description="Acyltransferase 3" evidence="2">
    <location>
        <begin position="5"/>
        <end position="315"/>
    </location>
</feature>
<dbReference type="EMBL" id="DYWQ01000013">
    <property type="protein sequence ID" value="HJF44358.1"/>
    <property type="molecule type" value="Genomic_DNA"/>
</dbReference>
<reference evidence="3" key="2">
    <citation type="submission" date="2021-09" db="EMBL/GenBank/DDBJ databases">
        <authorList>
            <person name="Gilroy R."/>
        </authorList>
    </citation>
    <scope>NUCLEOTIDE SEQUENCE</scope>
    <source>
        <strain evidence="3">CHK124-7917</strain>
    </source>
</reference>
<accession>A0A921GDZ9</accession>
<evidence type="ECO:0000256" key="1">
    <source>
        <dbReference type="SAM" id="Phobius"/>
    </source>
</evidence>
<keyword evidence="3" id="KW-0012">Acyltransferase</keyword>
<sequence>MSRDVSLDVAKGIAIVCVVLGHGDYFGAPEGMIDLIFTFHMPLFFILSGFFMSPEARPDTCYVRECALSLLLQYAVTCAIMLLLYAVRTLLFWPEGLLDVLSTMGVASLYGSGTMVVPLPDGVTMVGAIWFLLALFWAKLILAAANRSPYPLAAVLCSFVVGYVSSDILWLPLDIQAGACATLFLYLGQRLREKDVLSPGSLNPLLWALIAGMWLICVTLGGKLTMAANYYPNGPIVDVLGGLCGTLCVVKLSQLIARCLPALGKPLAWLGTITLPIFCMHLVEMDVFLWDRVAEVLISLPMPLWVGALVVRCALIAVMCGVLYALPRPISGVFYRSRGRRSKTARMRA</sequence>
<reference evidence="3" key="1">
    <citation type="journal article" date="2021" name="PeerJ">
        <title>Extensive microbial diversity within the chicken gut microbiome revealed by metagenomics and culture.</title>
        <authorList>
            <person name="Gilroy R."/>
            <person name="Ravi A."/>
            <person name="Getino M."/>
            <person name="Pursley I."/>
            <person name="Horton D.L."/>
            <person name="Alikhan N.F."/>
            <person name="Baker D."/>
            <person name="Gharbi K."/>
            <person name="Hall N."/>
            <person name="Watson M."/>
            <person name="Adriaenssens E.M."/>
            <person name="Foster-Nyarko E."/>
            <person name="Jarju S."/>
            <person name="Secka A."/>
            <person name="Antonio M."/>
            <person name="Oren A."/>
            <person name="Chaudhuri R.R."/>
            <person name="La Ragione R."/>
            <person name="Hildebrand F."/>
            <person name="Pallen M.J."/>
        </authorList>
    </citation>
    <scope>NUCLEOTIDE SEQUENCE</scope>
    <source>
        <strain evidence="3">CHK124-7917</strain>
    </source>
</reference>
<keyword evidence="1" id="KW-1133">Transmembrane helix</keyword>
<gene>
    <name evidence="3" type="ORF">K8U72_01020</name>
</gene>
<organism evidence="3 4">
    <name type="scientific">Thermophilibacter provencensis</name>
    <dbReference type="NCBI Taxonomy" id="1852386"/>
    <lineage>
        <taxon>Bacteria</taxon>
        <taxon>Bacillati</taxon>
        <taxon>Actinomycetota</taxon>
        <taxon>Coriobacteriia</taxon>
        <taxon>Coriobacteriales</taxon>
        <taxon>Atopobiaceae</taxon>
        <taxon>Thermophilibacter</taxon>
    </lineage>
</organism>
<dbReference type="GO" id="GO:0016747">
    <property type="term" value="F:acyltransferase activity, transferring groups other than amino-acyl groups"/>
    <property type="evidence" value="ECO:0007669"/>
    <property type="project" value="InterPro"/>
</dbReference>
<feature type="transmembrane region" description="Helical" evidence="1">
    <location>
        <begin position="66"/>
        <end position="87"/>
    </location>
</feature>
<evidence type="ECO:0000313" key="3">
    <source>
        <dbReference type="EMBL" id="HJF44358.1"/>
    </source>
</evidence>
<dbReference type="RefSeq" id="WP_274958446.1">
    <property type="nucleotide sequence ID" value="NZ_DYWQ01000013.1"/>
</dbReference>
<evidence type="ECO:0000313" key="4">
    <source>
        <dbReference type="Proteomes" id="UP000697330"/>
    </source>
</evidence>
<dbReference type="Pfam" id="PF01757">
    <property type="entry name" value="Acyl_transf_3"/>
    <property type="match status" value="1"/>
</dbReference>
<feature type="transmembrane region" description="Helical" evidence="1">
    <location>
        <begin position="35"/>
        <end position="54"/>
    </location>
</feature>
<dbReference type="InterPro" id="IPR052734">
    <property type="entry name" value="Nod_factor_acetyltransferase"/>
</dbReference>
<dbReference type="AlphaFoldDB" id="A0A921GDZ9"/>
<feature type="transmembrane region" description="Helical" evidence="1">
    <location>
        <begin position="303"/>
        <end position="326"/>
    </location>
</feature>
<dbReference type="InterPro" id="IPR002656">
    <property type="entry name" value="Acyl_transf_3_dom"/>
</dbReference>
<dbReference type="PANTHER" id="PTHR37312:SF1">
    <property type="entry name" value="MEMBRANE-BOUND ACYLTRANSFERASE YKRP-RELATED"/>
    <property type="match status" value="1"/>
</dbReference>
<protein>
    <submittedName>
        <fullName evidence="3">Acyltransferase family protein</fullName>
    </submittedName>
</protein>
<keyword evidence="1" id="KW-0472">Membrane</keyword>
<name>A0A921GDZ9_9ACTN</name>